<proteinExistence type="predicted"/>
<name>A0A2L0F1T1_SORCE</name>
<sequence>MRLPVTELEAAYRPTGDFRLPHHSGSLLRGLLGRALRQTGCAISDEPCRAACLRPGLCTYSRLFDPPLPEPLPHRLLRGATEAPPPLLPLIPRPGETHADPLVLGVRVLGTLGDGDLQRLLAALMDIPTLRLGSAEDRMEIEYLRRRRERDRILEIALGEPRQGQLRVTFETPAWLTHKGRLHTAADLDFSSLFRHVYRRLTTLSSLYGELLPEDEARFPELDQLAASVQTAAADLRVVRWERHSWEREARHPMTGLLGSLLFDGPIGVFRPLLEAAALTFIGKSTSHGLGRMHIDVLDLPGPPPSPRPRA</sequence>
<dbReference type="Pfam" id="PF10040">
    <property type="entry name" value="CRISPR_Cas6"/>
    <property type="match status" value="1"/>
</dbReference>
<reference evidence="2 3" key="1">
    <citation type="submission" date="2015-09" db="EMBL/GenBank/DDBJ databases">
        <title>Sorangium comparison.</title>
        <authorList>
            <person name="Zaburannyi N."/>
            <person name="Bunk B."/>
            <person name="Overmann J."/>
            <person name="Mueller R."/>
        </authorList>
    </citation>
    <scope>NUCLEOTIDE SEQUENCE [LARGE SCALE GENOMIC DNA]</scope>
    <source>
        <strain evidence="2 3">So ce26</strain>
    </source>
</reference>
<protein>
    <recommendedName>
        <fullName evidence="1">CRISPR-associated protein Cas6 C-terminal domain-containing protein</fullName>
    </recommendedName>
</protein>
<feature type="domain" description="CRISPR-associated protein Cas6 C-terminal" evidence="1">
    <location>
        <begin position="168"/>
        <end position="292"/>
    </location>
</feature>
<dbReference type="Gene3D" id="3.30.70.1900">
    <property type="match status" value="1"/>
</dbReference>
<evidence type="ECO:0000313" key="2">
    <source>
        <dbReference type="EMBL" id="AUX45487.1"/>
    </source>
</evidence>
<accession>A0A2L0F1T1</accession>
<gene>
    <name evidence="2" type="ORF">SOCE26_069790</name>
</gene>
<evidence type="ECO:0000313" key="3">
    <source>
        <dbReference type="Proteomes" id="UP000238348"/>
    </source>
</evidence>
<organism evidence="2 3">
    <name type="scientific">Sorangium cellulosum</name>
    <name type="common">Polyangium cellulosum</name>
    <dbReference type="NCBI Taxonomy" id="56"/>
    <lineage>
        <taxon>Bacteria</taxon>
        <taxon>Pseudomonadati</taxon>
        <taxon>Myxococcota</taxon>
        <taxon>Polyangia</taxon>
        <taxon>Polyangiales</taxon>
        <taxon>Polyangiaceae</taxon>
        <taxon>Sorangium</taxon>
    </lineage>
</organism>
<dbReference type="AlphaFoldDB" id="A0A2L0F1T1"/>
<dbReference type="InterPro" id="IPR019267">
    <property type="entry name" value="CRISPR-assoc_Cas6_C"/>
</dbReference>
<evidence type="ECO:0000259" key="1">
    <source>
        <dbReference type="Pfam" id="PF10040"/>
    </source>
</evidence>
<dbReference type="EMBL" id="CP012673">
    <property type="protein sequence ID" value="AUX45487.1"/>
    <property type="molecule type" value="Genomic_DNA"/>
</dbReference>
<dbReference type="Proteomes" id="UP000238348">
    <property type="component" value="Chromosome"/>
</dbReference>